<dbReference type="Proteomes" id="UP001057877">
    <property type="component" value="Chromosome"/>
</dbReference>
<protein>
    <submittedName>
        <fullName evidence="1">HAD-IIIC family phosphatase</fullName>
    </submittedName>
</protein>
<dbReference type="Gene3D" id="3.40.50.1000">
    <property type="entry name" value="HAD superfamily/HAD-like"/>
    <property type="match status" value="1"/>
</dbReference>
<dbReference type="InterPro" id="IPR010037">
    <property type="entry name" value="FkbH_domain"/>
</dbReference>
<evidence type="ECO:0000313" key="2">
    <source>
        <dbReference type="Proteomes" id="UP001057877"/>
    </source>
</evidence>
<dbReference type="InterPro" id="IPR023214">
    <property type="entry name" value="HAD_sf"/>
</dbReference>
<dbReference type="InterPro" id="IPR010033">
    <property type="entry name" value="HAD_SF_ppase_IIIC"/>
</dbReference>
<organism evidence="1 2">
    <name type="scientific">Paenibacillus spongiae</name>
    <dbReference type="NCBI Taxonomy" id="2909671"/>
    <lineage>
        <taxon>Bacteria</taxon>
        <taxon>Bacillati</taxon>
        <taxon>Bacillota</taxon>
        <taxon>Bacilli</taxon>
        <taxon>Bacillales</taxon>
        <taxon>Paenibacillaceae</taxon>
        <taxon>Paenibacillus</taxon>
    </lineage>
</organism>
<dbReference type="InterPro" id="IPR036514">
    <property type="entry name" value="SGNH_hydro_sf"/>
</dbReference>
<gene>
    <name evidence="1" type="ORF">L1F29_24820</name>
</gene>
<dbReference type="EMBL" id="CP091430">
    <property type="protein sequence ID" value="UVI28645.1"/>
    <property type="molecule type" value="Genomic_DNA"/>
</dbReference>
<dbReference type="NCBIfam" id="TIGR01681">
    <property type="entry name" value="HAD-SF-IIIC"/>
    <property type="match status" value="1"/>
</dbReference>
<keyword evidence="2" id="KW-1185">Reference proteome</keyword>
<reference evidence="1" key="1">
    <citation type="submission" date="2022-01" db="EMBL/GenBank/DDBJ databases">
        <title>Paenibacillus spongiae sp. nov., isolated from marine sponge.</title>
        <authorList>
            <person name="Li Z."/>
            <person name="Zhang M."/>
        </authorList>
    </citation>
    <scope>NUCLEOTIDE SEQUENCE</scope>
    <source>
        <strain evidence="1">PHS-Z3</strain>
    </source>
</reference>
<dbReference type="Gene3D" id="3.40.50.1110">
    <property type="entry name" value="SGNH hydrolase"/>
    <property type="match status" value="1"/>
</dbReference>
<dbReference type="NCBIfam" id="TIGR01686">
    <property type="entry name" value="FkbH"/>
    <property type="match status" value="1"/>
</dbReference>
<evidence type="ECO:0000313" key="1">
    <source>
        <dbReference type="EMBL" id="UVI28645.1"/>
    </source>
</evidence>
<proteinExistence type="predicted"/>
<accession>A0ABY5S746</accession>
<name>A0ABY5S746_9BACL</name>
<dbReference type="InterPro" id="IPR036412">
    <property type="entry name" value="HAD-like_sf"/>
</dbReference>
<dbReference type="SUPFAM" id="SSF56784">
    <property type="entry name" value="HAD-like"/>
    <property type="match status" value="1"/>
</dbReference>
<sequence length="570" mass="64008">MNATLNYLDRAESLLCSLPTRARIAGSLNIADKQMFKIRVDRTMPFEFIGNLMPPFCELWKADVRFDYSDYDAALSGLGGNHQADAYIIWLDWRIYSKSMSAQEVIDWLGERIGQLRGVTDKPIWVNNWPELPKDGDMLFSSSASDRGWFRKLNAYLLELIEGSSGCELIDLVGLAHQGSESFYDERNEEASSYPLSNQATIIVARHLGVHLLPAAFAPRLKAIALDLDDTLYNGVLGEEGVDGVILTEGHHHLQKLLLRLKQSGMLLTVCSRNEERDVRALFDGRDDFPLKWNDFAAVCANWQPKPENLSRLAQQLNIDPGAFLFLDDNPAELLKMAAALPDVRLFRAKRSGIETMNGLCHFPGLYLLRPDGEASSRTADIQANAIREQSRQEAASFEDYLEGLKMVVSMYENEPSHAGRLYDLSRKTNQFNVALRRMTEIEAKEAMDSEHYLTVTVRLSDLLADSGIIGAFVCRIEGENAQLTETLFSCRALGREVETVSFAWVLEKLIAHGVTRLSIDRTEGQRNAPALDWLKRFVPDTAETCSLPDLYGRVKTACTNHPAKIEVIQ</sequence>
<dbReference type="RefSeq" id="WP_258384733.1">
    <property type="nucleotide sequence ID" value="NZ_CP091430.1"/>
</dbReference>